<feature type="chain" id="PRO_5002031706" description="Secreted protein" evidence="1">
    <location>
        <begin position="24"/>
        <end position="214"/>
    </location>
</feature>
<keyword evidence="3" id="KW-1185">Reference proteome</keyword>
<sequence length="214" mass="22397">MRGFVSIFCAVGFSIAGADSALAQNGAMWVDDKGRTTILGYGGPDTGSPISANTPVGDMVDLFDSVCLPKAGKPHDAATTLAAENRLEARPFIIAGTKKEPPIELAIWHAPGAVLAATDGFFAAPQAQCNAVFYVNALPDRAELVSAMQSKYGAPVNADEATDKNGKPRKYYTPEWSITSNGNALMVSATLMAASRSTPGNRVHLAARLNGNVK</sequence>
<evidence type="ECO:0008006" key="4">
    <source>
        <dbReference type="Google" id="ProtNLM"/>
    </source>
</evidence>
<proteinExistence type="predicted"/>
<dbReference type="EMBL" id="CP009122">
    <property type="protein sequence ID" value="AJA07596.1"/>
    <property type="molecule type" value="Genomic_DNA"/>
</dbReference>
<dbReference type="KEGG" id="sphk:SKP52_03335"/>
<dbReference type="Proteomes" id="UP000030907">
    <property type="component" value="Chromosome"/>
</dbReference>
<accession>A0A0A7PBX5</accession>
<dbReference type="OrthoDB" id="9871380at2"/>
<protein>
    <recommendedName>
        <fullName evidence="4">Secreted protein</fullName>
    </recommendedName>
</protein>
<reference evidence="2 3" key="1">
    <citation type="journal article" date="2015" name="Int. J. Syst. Evol. Microbiol.">
        <title>Description of Sphingopyxis fribergensis sp. nov. - a soil bacterium with the ability to degrade styrene and phenylacetic acid.</title>
        <authorList>
            <person name="Oelschlagel M."/>
            <person name="Ruckert C."/>
            <person name="Kalinowski J."/>
            <person name="Schmidt G."/>
            <person name="Schlomann M."/>
            <person name="Tischler D."/>
        </authorList>
    </citation>
    <scope>NUCLEOTIDE SEQUENCE [LARGE SCALE GENOMIC DNA]</scope>
    <source>
        <strain evidence="2 3">Kp5.2</strain>
    </source>
</reference>
<gene>
    <name evidence="2" type="ORF">SKP52_03335</name>
</gene>
<dbReference type="HOGENOM" id="CLU_1288206_0_0_5"/>
<evidence type="ECO:0000256" key="1">
    <source>
        <dbReference type="SAM" id="SignalP"/>
    </source>
</evidence>
<dbReference type="RefSeq" id="WP_039571706.1">
    <property type="nucleotide sequence ID" value="NZ_CP009122.1"/>
</dbReference>
<name>A0A0A7PBX5_9SPHN</name>
<dbReference type="STRING" id="1515612.SKP52_03335"/>
<dbReference type="AlphaFoldDB" id="A0A0A7PBX5"/>
<evidence type="ECO:0000313" key="2">
    <source>
        <dbReference type="EMBL" id="AJA07596.1"/>
    </source>
</evidence>
<organism evidence="2 3">
    <name type="scientific">Sphingopyxis fribergensis</name>
    <dbReference type="NCBI Taxonomy" id="1515612"/>
    <lineage>
        <taxon>Bacteria</taxon>
        <taxon>Pseudomonadati</taxon>
        <taxon>Pseudomonadota</taxon>
        <taxon>Alphaproteobacteria</taxon>
        <taxon>Sphingomonadales</taxon>
        <taxon>Sphingomonadaceae</taxon>
        <taxon>Sphingopyxis</taxon>
    </lineage>
</organism>
<evidence type="ECO:0000313" key="3">
    <source>
        <dbReference type="Proteomes" id="UP000030907"/>
    </source>
</evidence>
<keyword evidence="1" id="KW-0732">Signal</keyword>
<feature type="signal peptide" evidence="1">
    <location>
        <begin position="1"/>
        <end position="23"/>
    </location>
</feature>